<dbReference type="Proteomes" id="UP000030854">
    <property type="component" value="Unassembled WGS sequence"/>
</dbReference>
<feature type="domain" description="DUF4211" evidence="2">
    <location>
        <begin position="390"/>
        <end position="532"/>
    </location>
</feature>
<dbReference type="InterPro" id="IPR025451">
    <property type="entry name" value="DUF4211"/>
</dbReference>
<dbReference type="PANTHER" id="PTHR14689:SF0">
    <property type="entry name" value="COILED-COIL DOMAIN-CONTAINING PROTEIN 82"/>
    <property type="match status" value="1"/>
</dbReference>
<dbReference type="Pfam" id="PF13926">
    <property type="entry name" value="DUF4211"/>
    <property type="match status" value="1"/>
</dbReference>
<evidence type="ECO:0000313" key="3">
    <source>
        <dbReference type="EMBL" id="KHJ34493.1"/>
    </source>
</evidence>
<organism evidence="3 4">
    <name type="scientific">Uncinula necator</name>
    <name type="common">Grape powdery mildew</name>
    <dbReference type="NCBI Taxonomy" id="52586"/>
    <lineage>
        <taxon>Eukaryota</taxon>
        <taxon>Fungi</taxon>
        <taxon>Dikarya</taxon>
        <taxon>Ascomycota</taxon>
        <taxon>Pezizomycotina</taxon>
        <taxon>Leotiomycetes</taxon>
        <taxon>Erysiphales</taxon>
        <taxon>Erysiphaceae</taxon>
        <taxon>Erysiphe</taxon>
    </lineage>
</organism>
<reference evidence="3 4" key="1">
    <citation type="journal article" date="2014" name="BMC Genomics">
        <title>Adaptive genomic structural variation in the grape powdery mildew pathogen, Erysiphe necator.</title>
        <authorList>
            <person name="Jones L."/>
            <person name="Riaz S."/>
            <person name="Morales-Cruz A."/>
            <person name="Amrine K.C."/>
            <person name="McGuire B."/>
            <person name="Gubler W.D."/>
            <person name="Walker M.A."/>
            <person name="Cantu D."/>
        </authorList>
    </citation>
    <scope>NUCLEOTIDE SEQUENCE [LARGE SCALE GENOMIC DNA]</scope>
    <source>
        <strain evidence="4">c</strain>
    </source>
</reference>
<protein>
    <submittedName>
        <fullName evidence="3">Putative transcription factor iiic-like protein</fullName>
    </submittedName>
</protein>
<feature type="region of interest" description="Disordered" evidence="1">
    <location>
        <begin position="248"/>
        <end position="274"/>
    </location>
</feature>
<keyword evidence="4" id="KW-1185">Reference proteome</keyword>
<sequence length="647" mass="74203">MPRSNLAQLARRKKQTRLNFESVNQSSPVHSSSSKVKNDSSDDSITILPSSHPHSRNDLKYDFRTVEKSLQAKPKDIQPTGKFSELITGRNLYAIPGLYNTRVHAICRIAKNKKSTVKTNGLDSSEGSEAESDIAYSVKKLPKPEAVLACKQRLTHASEINMHLLRNELPCNDPNQSSEDDIKFVNTISNLQKSSSPKKFGSSFRTNNKMIVIDSSDDESPITSSNMLTELPPQKICSPLKRHRVMSKDQASNNGSSPMCRSDIQRDNSDDSEDIVSPVKRMCHTRSKEKKINLKMQSTGSESNASFFLKRRSRQQITKRHRTDKEKALELMKRKRAGERIDFLTESELSSDGSSDDKFETLSVFDDEDGSIEQNERDYDEENIETNYSDFVVNNDDELFGVPDHMAFVPLQFTHTAHKPLKDHFRDVVEWMVKDKVYPAFAREDEVYLQAFRKLDDICQGLAKSKFISTQWTLEFTQALWKYPYFISGPLSEEENYKLNTGVPKCDACNRRKHIPTSYIQFDGQAYDKKTLIAREKTQSNGEVSRSRNKKAYSKQVQWLVGSICKRNAQYSHSLIHWKFALNEWVIDCLSHEGHFNAEKSSAEYTMDTVQLDQYANNIVDTWESKGIIMSLYRDWKIQRKIAEELT</sequence>
<evidence type="ECO:0000256" key="1">
    <source>
        <dbReference type="SAM" id="MobiDB-lite"/>
    </source>
</evidence>
<accession>A0A0B1P8A8</accession>
<comment type="caution">
    <text evidence="3">The sequence shown here is derived from an EMBL/GenBank/DDBJ whole genome shotgun (WGS) entry which is preliminary data.</text>
</comment>
<dbReference type="GO" id="GO:0005634">
    <property type="term" value="C:nucleus"/>
    <property type="evidence" value="ECO:0007669"/>
    <property type="project" value="TreeGrafter"/>
</dbReference>
<dbReference type="HOGENOM" id="CLU_395321_0_0_1"/>
<feature type="compositionally biased region" description="Polar residues" evidence="1">
    <location>
        <begin position="249"/>
        <end position="259"/>
    </location>
</feature>
<feature type="region of interest" description="Disordered" evidence="1">
    <location>
        <begin position="1"/>
        <end position="58"/>
    </location>
</feature>
<dbReference type="PANTHER" id="PTHR14689">
    <property type="entry name" value="PHORBOL-ESTER_DAG-TYPE DOMAIN-CONTAINING PROTEIN"/>
    <property type="match status" value="1"/>
</dbReference>
<dbReference type="EMBL" id="JNVN01000846">
    <property type="protein sequence ID" value="KHJ34493.1"/>
    <property type="molecule type" value="Genomic_DNA"/>
</dbReference>
<evidence type="ECO:0000313" key="4">
    <source>
        <dbReference type="Proteomes" id="UP000030854"/>
    </source>
</evidence>
<gene>
    <name evidence="3" type="ORF">EV44_g5856</name>
</gene>
<name>A0A0B1P8A8_UNCNE</name>
<evidence type="ECO:0000259" key="2">
    <source>
        <dbReference type="Pfam" id="PF13926"/>
    </source>
</evidence>
<proteinExistence type="predicted"/>
<dbReference type="STRING" id="52586.A0A0B1P8A8"/>
<feature type="compositionally biased region" description="Low complexity" evidence="1">
    <location>
        <begin position="22"/>
        <end position="35"/>
    </location>
</feature>
<dbReference type="AlphaFoldDB" id="A0A0B1P8A8"/>